<dbReference type="Pfam" id="PF03401">
    <property type="entry name" value="TctC"/>
    <property type="match status" value="1"/>
</dbReference>
<dbReference type="CDD" id="cd07012">
    <property type="entry name" value="PBP2_Bug_TTT"/>
    <property type="match status" value="1"/>
</dbReference>
<evidence type="ECO:0000313" key="2">
    <source>
        <dbReference type="EMBL" id="SEM33674.1"/>
    </source>
</evidence>
<dbReference type="STRING" id="1036779.SAMN04515666_11043"/>
<dbReference type="AlphaFoldDB" id="A0A1H7XJ80"/>
<dbReference type="PANTHER" id="PTHR42928">
    <property type="entry name" value="TRICARBOXYLATE-BINDING PROTEIN"/>
    <property type="match status" value="1"/>
</dbReference>
<accession>A0A1H7XJ80</accession>
<dbReference type="RefSeq" id="WP_167561732.1">
    <property type="nucleotide sequence ID" value="NZ_FOAN01000010.1"/>
</dbReference>
<keyword evidence="3" id="KW-1185">Reference proteome</keyword>
<dbReference type="Gene3D" id="3.40.190.150">
    <property type="entry name" value="Bordetella uptake gene, domain 1"/>
    <property type="match status" value="1"/>
</dbReference>
<sequence>MVLDRRALLLAGLTLPTLAKAQSVWKPERPVRLILPFTPGTSMDPVARLAQESLKDTLGQSVVVENIAGAATVIAGAETLKSPPDGHTMLMIANSFAANITLRTRTADWQRAFVPVVQATVVPHVLTVAPALKVDWAGFVKHLRDGGGSMTYGSPGIGTSPHLGAEHVLRLVGGKAVHAPYNGTSQLFVDLYAGRIDFALSNLPDVVQPIAEGKLVALAVTSEQRVRELPDIPTFAELGLPGLLSDSWFGIMVRRDTPSAAREALERAWLTALARPDVRERLQGLGFTVLARPGAEFEKVIDRYVATYATIIKESGITVQQ</sequence>
<dbReference type="SUPFAM" id="SSF53850">
    <property type="entry name" value="Periplasmic binding protein-like II"/>
    <property type="match status" value="1"/>
</dbReference>
<dbReference type="Proteomes" id="UP000199664">
    <property type="component" value="Unassembled WGS sequence"/>
</dbReference>
<dbReference type="Gene3D" id="3.40.190.10">
    <property type="entry name" value="Periplasmic binding protein-like II"/>
    <property type="match status" value="1"/>
</dbReference>
<evidence type="ECO:0000313" key="3">
    <source>
        <dbReference type="Proteomes" id="UP000199664"/>
    </source>
</evidence>
<dbReference type="InterPro" id="IPR042100">
    <property type="entry name" value="Bug_dom1"/>
</dbReference>
<dbReference type="EMBL" id="FOAN01000010">
    <property type="protein sequence ID" value="SEM33674.1"/>
    <property type="molecule type" value="Genomic_DNA"/>
</dbReference>
<dbReference type="PIRSF" id="PIRSF017082">
    <property type="entry name" value="YflP"/>
    <property type="match status" value="1"/>
</dbReference>
<comment type="similarity">
    <text evidence="1">Belongs to the UPF0065 (bug) family.</text>
</comment>
<evidence type="ECO:0000256" key="1">
    <source>
        <dbReference type="ARBA" id="ARBA00006987"/>
    </source>
</evidence>
<reference evidence="3" key="1">
    <citation type="submission" date="2016-10" db="EMBL/GenBank/DDBJ databases">
        <authorList>
            <person name="Varghese N."/>
            <person name="Submissions S."/>
        </authorList>
    </citation>
    <scope>NUCLEOTIDE SEQUENCE [LARGE SCALE GENOMIC DNA]</scope>
    <source>
        <strain evidence="3">LMG 26383,CCUG 61248,R- 45681</strain>
    </source>
</reference>
<protein>
    <submittedName>
        <fullName evidence="2">Tripartite-type tricarboxylate transporter, receptor component TctC</fullName>
    </submittedName>
</protein>
<gene>
    <name evidence="2" type="ORF">SAMN04515666_11043</name>
</gene>
<dbReference type="PANTHER" id="PTHR42928:SF5">
    <property type="entry name" value="BLR1237 PROTEIN"/>
    <property type="match status" value="1"/>
</dbReference>
<dbReference type="InterPro" id="IPR005064">
    <property type="entry name" value="BUG"/>
</dbReference>
<name>A0A1H7XJ80_9HYPH</name>
<proteinExistence type="inferred from homology"/>
<organism evidence="2 3">
    <name type="scientific">Bosea lupini</name>
    <dbReference type="NCBI Taxonomy" id="1036779"/>
    <lineage>
        <taxon>Bacteria</taxon>
        <taxon>Pseudomonadati</taxon>
        <taxon>Pseudomonadota</taxon>
        <taxon>Alphaproteobacteria</taxon>
        <taxon>Hyphomicrobiales</taxon>
        <taxon>Boseaceae</taxon>
        <taxon>Bosea</taxon>
    </lineage>
</organism>
<keyword evidence="2" id="KW-0675">Receptor</keyword>